<feature type="region of interest" description="Disordered" evidence="1">
    <location>
        <begin position="157"/>
        <end position="178"/>
    </location>
</feature>
<sequence>MLLTRSNSRCDSPHRPAAMTRRADDAVALRFCFPLAVPLLPALPTPVRRLSDNTLLDLELLRAPHFLARAIARKRDCTNLYLVLRRRATSISRRTACTRVAPNANPERQAAYGNTRTHDSPSCPRELPSGRGETTSWSFAGCTGDDSMFAFVSPPSTAMRPAQPPARVPTTSTLSTRSCDLPCRTHRREQVRATSAQRHAERRVRTAQYVLAVADLDRGAGCKSERVRNDEGGRRARRSVRTTDDCGLPRLGDADPPPRLASLPP</sequence>
<accession>A0A8H7DIL5</accession>
<feature type="region of interest" description="Disordered" evidence="1">
    <location>
        <begin position="222"/>
        <end position="265"/>
    </location>
</feature>
<feature type="compositionally biased region" description="Polar residues" evidence="1">
    <location>
        <begin position="169"/>
        <end position="178"/>
    </location>
</feature>
<feature type="compositionally biased region" description="Pro residues" evidence="1">
    <location>
        <begin position="255"/>
        <end position="265"/>
    </location>
</feature>
<proteinExistence type="predicted"/>
<dbReference type="EMBL" id="JACAZH010000001">
    <property type="protein sequence ID" value="KAF7376749.1"/>
    <property type="molecule type" value="Genomic_DNA"/>
</dbReference>
<feature type="region of interest" description="Disordered" evidence="1">
    <location>
        <begin position="101"/>
        <end position="130"/>
    </location>
</feature>
<comment type="caution">
    <text evidence="2">The sequence shown here is derived from an EMBL/GenBank/DDBJ whole genome shotgun (WGS) entry which is preliminary data.</text>
</comment>
<feature type="compositionally biased region" description="Basic and acidic residues" evidence="1">
    <location>
        <begin position="222"/>
        <end position="234"/>
    </location>
</feature>
<reference evidence="2" key="1">
    <citation type="submission" date="2020-05" db="EMBL/GenBank/DDBJ databases">
        <title>Mycena genomes resolve the evolution of fungal bioluminescence.</title>
        <authorList>
            <person name="Tsai I.J."/>
        </authorList>
    </citation>
    <scope>NUCLEOTIDE SEQUENCE</scope>
    <source>
        <strain evidence="2">160909Yilan</strain>
    </source>
</reference>
<gene>
    <name evidence="2" type="ORF">MSAN_00092200</name>
</gene>
<dbReference type="AlphaFoldDB" id="A0A8H7DIL5"/>
<name>A0A8H7DIL5_9AGAR</name>
<evidence type="ECO:0000256" key="1">
    <source>
        <dbReference type="SAM" id="MobiDB-lite"/>
    </source>
</evidence>
<evidence type="ECO:0000313" key="3">
    <source>
        <dbReference type="Proteomes" id="UP000623467"/>
    </source>
</evidence>
<protein>
    <submittedName>
        <fullName evidence="2">Uncharacterized protein</fullName>
    </submittedName>
</protein>
<evidence type="ECO:0000313" key="2">
    <source>
        <dbReference type="EMBL" id="KAF7376749.1"/>
    </source>
</evidence>
<dbReference type="Proteomes" id="UP000623467">
    <property type="component" value="Unassembled WGS sequence"/>
</dbReference>
<keyword evidence="3" id="KW-1185">Reference proteome</keyword>
<organism evidence="2 3">
    <name type="scientific">Mycena sanguinolenta</name>
    <dbReference type="NCBI Taxonomy" id="230812"/>
    <lineage>
        <taxon>Eukaryota</taxon>
        <taxon>Fungi</taxon>
        <taxon>Dikarya</taxon>
        <taxon>Basidiomycota</taxon>
        <taxon>Agaricomycotina</taxon>
        <taxon>Agaricomycetes</taxon>
        <taxon>Agaricomycetidae</taxon>
        <taxon>Agaricales</taxon>
        <taxon>Marasmiineae</taxon>
        <taxon>Mycenaceae</taxon>
        <taxon>Mycena</taxon>
    </lineage>
</organism>